<feature type="domain" description="MBTPS1 third" evidence="17">
    <location>
        <begin position="455"/>
        <end position="584"/>
    </location>
</feature>
<comment type="similarity">
    <text evidence="2 12">Belongs to the peptidase S8 family.</text>
</comment>
<evidence type="ECO:0000256" key="11">
    <source>
        <dbReference type="ARBA" id="ARBA00023180"/>
    </source>
</evidence>
<keyword evidence="4" id="KW-0812">Transmembrane</keyword>
<evidence type="ECO:0000256" key="5">
    <source>
        <dbReference type="ARBA" id="ARBA00022729"/>
    </source>
</evidence>
<dbReference type="PROSITE" id="PS00137">
    <property type="entry name" value="SUBTILASE_HIS"/>
    <property type="match status" value="1"/>
</dbReference>
<dbReference type="InterPro" id="IPR036852">
    <property type="entry name" value="Peptidase_S8/S53_dom_sf"/>
</dbReference>
<name>A0ABM4DNG2_HYDVU</name>
<evidence type="ECO:0000256" key="4">
    <source>
        <dbReference type="ARBA" id="ARBA00022692"/>
    </source>
</evidence>
<dbReference type="InterPro" id="IPR057060">
    <property type="entry name" value="MBTPS1_3rd"/>
</dbReference>
<dbReference type="SUPFAM" id="SSF52743">
    <property type="entry name" value="Subtilisin-like"/>
    <property type="match status" value="1"/>
</dbReference>
<feature type="domain" description="MBTPS1 fourth" evidence="16">
    <location>
        <begin position="585"/>
        <end position="852"/>
    </location>
</feature>
<reference evidence="19" key="1">
    <citation type="submission" date="2025-08" db="UniProtKB">
        <authorList>
            <consortium name="RefSeq"/>
        </authorList>
    </citation>
    <scope>IDENTIFICATION</scope>
</reference>
<evidence type="ECO:0000256" key="9">
    <source>
        <dbReference type="ARBA" id="ARBA00023034"/>
    </source>
</evidence>
<keyword evidence="10" id="KW-0472">Membrane</keyword>
<evidence type="ECO:0000256" key="10">
    <source>
        <dbReference type="ARBA" id="ARBA00023136"/>
    </source>
</evidence>
<accession>A0ABM4DNG2</accession>
<keyword evidence="11" id="KW-0325">Glycoprotein</keyword>
<dbReference type="InterPro" id="IPR015500">
    <property type="entry name" value="Peptidase_S8_subtilisin-rel"/>
</dbReference>
<keyword evidence="9" id="KW-0333">Golgi apparatus</keyword>
<keyword evidence="3 12" id="KW-0645">Protease</keyword>
<evidence type="ECO:0000256" key="1">
    <source>
        <dbReference type="ARBA" id="ARBA00004194"/>
    </source>
</evidence>
<keyword evidence="7 12" id="KW-0720">Serine protease</keyword>
<keyword evidence="6 12" id="KW-0378">Hydrolase</keyword>
<dbReference type="PROSITE" id="PS00138">
    <property type="entry name" value="SUBTILASE_SER"/>
    <property type="match status" value="1"/>
</dbReference>
<evidence type="ECO:0000259" key="17">
    <source>
        <dbReference type="Pfam" id="PF23094"/>
    </source>
</evidence>
<dbReference type="InterPro" id="IPR055143">
    <property type="entry name" value="MBTP1_N"/>
</dbReference>
<evidence type="ECO:0000256" key="13">
    <source>
        <dbReference type="SAM" id="SignalP"/>
    </source>
</evidence>
<proteinExistence type="inferred from homology"/>
<evidence type="ECO:0000259" key="14">
    <source>
        <dbReference type="Pfam" id="PF00082"/>
    </source>
</evidence>
<feature type="signal peptide" evidence="13">
    <location>
        <begin position="1"/>
        <end position="18"/>
    </location>
</feature>
<protein>
    <submittedName>
        <fullName evidence="19">Membrane-bound transcription factor site-1 protease-like</fullName>
    </submittedName>
</protein>
<feature type="domain" description="Peptidase S8/S53" evidence="14">
    <location>
        <begin position="178"/>
        <end position="434"/>
    </location>
</feature>
<dbReference type="PRINTS" id="PR00723">
    <property type="entry name" value="SUBTILISIN"/>
</dbReference>
<dbReference type="Pfam" id="PF23001">
    <property type="entry name" value="MBTP1_N"/>
    <property type="match status" value="1"/>
</dbReference>
<evidence type="ECO:0000256" key="2">
    <source>
        <dbReference type="ARBA" id="ARBA00011073"/>
    </source>
</evidence>
<feature type="active site" description="Charge relay system" evidence="12">
    <location>
        <position position="187"/>
    </location>
</feature>
<dbReference type="PANTHER" id="PTHR43806">
    <property type="entry name" value="PEPTIDASE S8"/>
    <property type="match status" value="1"/>
</dbReference>
<organism evidence="18 19">
    <name type="scientific">Hydra vulgaris</name>
    <name type="common">Hydra</name>
    <name type="synonym">Hydra attenuata</name>
    <dbReference type="NCBI Taxonomy" id="6087"/>
    <lineage>
        <taxon>Eukaryota</taxon>
        <taxon>Metazoa</taxon>
        <taxon>Cnidaria</taxon>
        <taxon>Hydrozoa</taxon>
        <taxon>Hydroidolina</taxon>
        <taxon>Anthoathecata</taxon>
        <taxon>Aplanulata</taxon>
        <taxon>Hydridae</taxon>
        <taxon>Hydra</taxon>
    </lineage>
</organism>
<dbReference type="GeneID" id="136072044"/>
<dbReference type="Pfam" id="PF23090">
    <property type="entry name" value="MBTPS1_4th"/>
    <property type="match status" value="1"/>
</dbReference>
<evidence type="ECO:0000259" key="16">
    <source>
        <dbReference type="Pfam" id="PF23090"/>
    </source>
</evidence>
<evidence type="ECO:0000256" key="3">
    <source>
        <dbReference type="ARBA" id="ARBA00022670"/>
    </source>
</evidence>
<dbReference type="Proteomes" id="UP001652625">
    <property type="component" value="Chromosome 15"/>
</dbReference>
<dbReference type="RefSeq" id="XP_065676110.1">
    <property type="nucleotide sequence ID" value="XM_065820038.1"/>
</dbReference>
<evidence type="ECO:0000256" key="12">
    <source>
        <dbReference type="PROSITE-ProRule" id="PRU01240"/>
    </source>
</evidence>
<dbReference type="Gene3D" id="3.40.50.200">
    <property type="entry name" value="Peptidase S8/S53 domain"/>
    <property type="match status" value="1"/>
</dbReference>
<dbReference type="InterPro" id="IPR022398">
    <property type="entry name" value="Peptidase_S8_His-AS"/>
</dbReference>
<feature type="chain" id="PRO_5046136705" evidence="13">
    <location>
        <begin position="19"/>
        <end position="927"/>
    </location>
</feature>
<dbReference type="InterPro" id="IPR000209">
    <property type="entry name" value="Peptidase_S8/S53_dom"/>
</dbReference>
<keyword evidence="5 13" id="KW-0732">Signal</keyword>
<dbReference type="InterPro" id="IPR050131">
    <property type="entry name" value="Peptidase_S8_subtilisin-like"/>
</dbReference>
<dbReference type="InterPro" id="IPR057032">
    <property type="entry name" value="MBTPS1_4th"/>
</dbReference>
<keyword evidence="18" id="KW-1185">Reference proteome</keyword>
<feature type="active site" description="Charge relay system" evidence="12">
    <location>
        <position position="383"/>
    </location>
</feature>
<dbReference type="Pfam" id="PF23094">
    <property type="entry name" value="MBTPS1_3rd"/>
    <property type="match status" value="1"/>
</dbReference>
<sequence length="927" mass="104287">MVVAFVIIFITFINLCHFSDNFIEEFGYSSSIVPNEFIVSFSGYHNGSQRNDILLKALQNFDLILWKELPRKNSASQYQSDFSLIQIYSDVDRVVSTLKKHSLIKGVTEQRMVARTLKNVNPNHLDTDSWVPRNLKKSNFDSFIEESSVKSRKILRAIPRQISHVLQANVLWGLGHRGKDVKVAVFDTGLPKSHPHFKNIKDRTDWTEEKTVNDEVGHGTFVAGVIASDRECYGFAPEADLYIFRVFTNKQVSYTSWFLDAFNYAILKNIDILNLSIGGPDFMDKPFVDKVWELTANNVIMVSAIGNDGPLYGTLNNPADQMDVIGVGGINFDDKIASFSSRGMTTHELPYGYGRIKPDIVTYGASVTGSNLKGGCRSLSGTSVASPVVAGALALLLSSVASKKVVTNPASVKQAIIESATRIPDANMFEQGHGKFDLIKAYKLLSKYKPYASVIPKYLDLTECPYMWPYCSQPLYYSGMPILVNMTILNGMGVTGRIKEMPIWEPLNENHGNLLKIAFAYSDNLWPWSGYLAVYLSVSKEGEAWTGIVQGVITLSVTSYATLENEEEQSSKITIPVKVSIIPTPLKSKRILWDQFHNLRYPSGYFPRDNLNMKMDPLDWNADHIHTNYKDLYTYLRSKDYFIEVLGLPFTCFDANDYGVLLVIDPEEEYFDEEIVKLTKDIFDNKLSVIVVGEWYNVKVMDKIQFYDENTRQWWTPVTGGANIPALNELMKPWGISLTDQVYSGEFKVGTKTVIYASGATIGEFPKEGFVMRANKLYDQAAEVLFGEIKADSDVPIIGFYDPSQTHRGSGRIVVYGDSNCLDSAHMTTDCFWLLEEMLNYTINGGELTKFLTSMKSEPISEPHMLTTRLQDNKLHLYSKVIEQVGDEILKKPIPNCPSIKWNVPLSRKGFAPEYLLPVAVPMTAPT</sequence>
<dbReference type="CDD" id="cd07479">
    <property type="entry name" value="Peptidases_S8_SKI-1_like"/>
    <property type="match status" value="1"/>
</dbReference>
<keyword evidence="8" id="KW-1133">Transmembrane helix</keyword>
<evidence type="ECO:0000313" key="18">
    <source>
        <dbReference type="Proteomes" id="UP001652625"/>
    </source>
</evidence>
<evidence type="ECO:0000313" key="19">
    <source>
        <dbReference type="RefSeq" id="XP_065676110.1"/>
    </source>
</evidence>
<dbReference type="Pfam" id="PF00082">
    <property type="entry name" value="Peptidase_S8"/>
    <property type="match status" value="1"/>
</dbReference>
<feature type="active site" description="Charge relay system" evidence="12">
    <location>
        <position position="218"/>
    </location>
</feature>
<evidence type="ECO:0000256" key="7">
    <source>
        <dbReference type="ARBA" id="ARBA00022825"/>
    </source>
</evidence>
<dbReference type="PROSITE" id="PS51892">
    <property type="entry name" value="SUBTILASE"/>
    <property type="match status" value="1"/>
</dbReference>
<gene>
    <name evidence="19" type="primary">LOC136072044</name>
</gene>
<comment type="subcellular location">
    <subcellularLocation>
        <location evidence="1">Golgi apparatus membrane</location>
        <topology evidence="1">Single-pass membrane protein</topology>
    </subcellularLocation>
</comment>
<evidence type="ECO:0000256" key="6">
    <source>
        <dbReference type="ARBA" id="ARBA00022801"/>
    </source>
</evidence>
<evidence type="ECO:0000259" key="15">
    <source>
        <dbReference type="Pfam" id="PF23001"/>
    </source>
</evidence>
<feature type="domain" description="Membrane-bound transcription factor site-1 protease-like N-terminal" evidence="15">
    <location>
        <begin position="32"/>
        <end position="111"/>
    </location>
</feature>
<evidence type="ECO:0000256" key="8">
    <source>
        <dbReference type="ARBA" id="ARBA00022989"/>
    </source>
</evidence>
<dbReference type="InterPro" id="IPR023828">
    <property type="entry name" value="Peptidase_S8_Ser-AS"/>
</dbReference>
<dbReference type="PANTHER" id="PTHR43806:SF7">
    <property type="entry name" value="MEMBRANE-BOUND TRANSCRIPTION FACTOR SITE-1 PROTEASE"/>
    <property type="match status" value="1"/>
</dbReference>
<dbReference type="InterPro" id="IPR034185">
    <property type="entry name" value="Site-1_peptidase_cat_dom"/>
</dbReference>